<protein>
    <submittedName>
        <fullName evidence="3">Uncharacterized protein</fullName>
    </submittedName>
</protein>
<accession>F2SWP1</accession>
<dbReference type="GeneID" id="10371965"/>
<keyword evidence="1" id="KW-1133">Transmembrane helix</keyword>
<dbReference type="eggNOG" id="ENOG502RQQM">
    <property type="taxonomic scope" value="Eukaryota"/>
</dbReference>
<dbReference type="OrthoDB" id="4173574at2759"/>
<dbReference type="InParanoid" id="F2SWP1"/>
<evidence type="ECO:0000256" key="1">
    <source>
        <dbReference type="SAM" id="Phobius"/>
    </source>
</evidence>
<dbReference type="EMBL" id="GG700656">
    <property type="protein sequence ID" value="EGD90763.2"/>
    <property type="molecule type" value="Genomic_DNA"/>
</dbReference>
<sequence>MRSLIRLVAAGLLLFLISCEALPLHPSHDIGLRKDSQPGHSLVGDEAALAWKKVLCQLMHPGDSKLQIEATVREENTAETNQNDDQMVCYILPTPVALSSPPAVSEDSFGGSGGMLTGRRLDLENRIRGAGGRWQTCRLEHKTEPYSVGISLSDIWVLSRCIWGHRKLPAFTTSSPDDSMDTLQQPRLYSHSPRLQRHNQGRGRIEFLTPGIIITGVVILLLVTIAFFDFMQWIHLYRRRSKSRRRSTLAILIVGDKPGNDLTFCDEDDYHSRKVMNV</sequence>
<keyword evidence="1" id="KW-0812">Transmembrane</keyword>
<keyword evidence="1" id="KW-0472">Membrane</keyword>
<reference evidence="4" key="1">
    <citation type="journal article" date="2012" name="MBio">
        <title>Comparative genome analysis of Trichophyton rubrum and related dermatophytes reveals candidate genes involved in infection.</title>
        <authorList>
            <person name="Martinez D.A."/>
            <person name="Oliver B.G."/>
            <person name="Graeser Y."/>
            <person name="Goldberg J.M."/>
            <person name="Li W."/>
            <person name="Martinez-Rossi N.M."/>
            <person name="Monod M."/>
            <person name="Shelest E."/>
            <person name="Barton R.C."/>
            <person name="Birch E."/>
            <person name="Brakhage A.A."/>
            <person name="Chen Z."/>
            <person name="Gurr S.J."/>
            <person name="Heiman D."/>
            <person name="Heitman J."/>
            <person name="Kosti I."/>
            <person name="Rossi A."/>
            <person name="Saif S."/>
            <person name="Samalova M."/>
            <person name="Saunders C.W."/>
            <person name="Shea T."/>
            <person name="Summerbell R.C."/>
            <person name="Xu J."/>
            <person name="Young S."/>
            <person name="Zeng Q."/>
            <person name="Birren B.W."/>
            <person name="Cuomo C.A."/>
            <person name="White T.C."/>
        </authorList>
    </citation>
    <scope>NUCLEOTIDE SEQUENCE [LARGE SCALE GENOMIC DNA]</scope>
    <source>
        <strain evidence="4">ATCC MYA-4607 / CBS 118892</strain>
    </source>
</reference>
<dbReference type="HOGENOM" id="CLU_1124290_0_0_1"/>
<name>F2SWP1_TRIRC</name>
<organism evidence="3 4">
    <name type="scientific">Trichophyton rubrum (strain ATCC MYA-4607 / CBS 118892)</name>
    <name type="common">Athlete's foot fungus</name>
    <dbReference type="NCBI Taxonomy" id="559305"/>
    <lineage>
        <taxon>Eukaryota</taxon>
        <taxon>Fungi</taxon>
        <taxon>Dikarya</taxon>
        <taxon>Ascomycota</taxon>
        <taxon>Pezizomycotina</taxon>
        <taxon>Eurotiomycetes</taxon>
        <taxon>Eurotiomycetidae</taxon>
        <taxon>Onygenales</taxon>
        <taxon>Arthrodermataceae</taxon>
        <taxon>Trichophyton</taxon>
    </lineage>
</organism>
<feature type="chain" id="PRO_5003286328" evidence="2">
    <location>
        <begin position="22"/>
        <end position="278"/>
    </location>
</feature>
<evidence type="ECO:0000313" key="4">
    <source>
        <dbReference type="Proteomes" id="UP000008864"/>
    </source>
</evidence>
<feature type="transmembrane region" description="Helical" evidence="1">
    <location>
        <begin position="212"/>
        <end position="236"/>
    </location>
</feature>
<proteinExistence type="predicted"/>
<dbReference type="OMA" id="FDFMQWI"/>
<keyword evidence="2" id="KW-0732">Signal</keyword>
<dbReference type="AlphaFoldDB" id="F2SWP1"/>
<feature type="signal peptide" evidence="2">
    <location>
        <begin position="1"/>
        <end position="21"/>
    </location>
</feature>
<dbReference type="RefSeq" id="XP_047604686.1">
    <property type="nucleotide sequence ID" value="XM_047748698.1"/>
</dbReference>
<evidence type="ECO:0000313" key="3">
    <source>
        <dbReference type="EMBL" id="EGD90763.2"/>
    </source>
</evidence>
<keyword evidence="4" id="KW-1185">Reference proteome</keyword>
<dbReference type="PROSITE" id="PS51257">
    <property type="entry name" value="PROKAR_LIPOPROTEIN"/>
    <property type="match status" value="1"/>
</dbReference>
<dbReference type="Proteomes" id="UP000008864">
    <property type="component" value="Unassembled WGS sequence"/>
</dbReference>
<evidence type="ECO:0000256" key="2">
    <source>
        <dbReference type="SAM" id="SignalP"/>
    </source>
</evidence>
<gene>
    <name evidence="3" type="ORF">TERG_06990</name>
</gene>